<dbReference type="PANTHER" id="PTHR11070:SF17">
    <property type="entry name" value="DNA HELICASE IV"/>
    <property type="match status" value="1"/>
</dbReference>
<dbReference type="GO" id="GO:0005829">
    <property type="term" value="C:cytosol"/>
    <property type="evidence" value="ECO:0007669"/>
    <property type="project" value="TreeGrafter"/>
</dbReference>
<dbReference type="InterPro" id="IPR027417">
    <property type="entry name" value="P-loop_NTPase"/>
</dbReference>
<dbReference type="OrthoDB" id="9787585at2"/>
<gene>
    <name evidence="7" type="ORF">D1831_08265</name>
</gene>
<keyword evidence="3 5" id="KW-0347">Helicase</keyword>
<reference evidence="7 8" key="1">
    <citation type="submission" date="2018-08" db="EMBL/GenBank/DDBJ databases">
        <title>Genome Lactobacillus garii FI11369.</title>
        <authorList>
            <person name="Diaz M."/>
            <person name="Narbad A."/>
        </authorList>
    </citation>
    <scope>NUCLEOTIDE SEQUENCE [LARGE SCALE GENOMIC DNA]</scope>
    <source>
        <strain evidence="7 8">FI11369</strain>
    </source>
</reference>
<sequence>MAKSIKAFEQEHLDHVVAKIKVAEDQQSQTIARSEKDQADIKTNFYNDVNIKTDSYEGMMETGLSVRQQQQMLDERQNSWQHATKQLSTLKKLEKNAYFARLDFHEAGEPKTETIYIGLSSFSDTPDHFLIYDWRAPISSIYYDGGLGNVTYQTPDGPQSVNVKLKRQLMIEDGQIVTVYDTDEAVGDSMLLEVLDEKSDVKMKSIVTTIQKEQNTIIRDTSSDLLFVQGAAGSGKTSSVLQRVAYLLYRYRGNLTAGQVILFSPNQLFNDYINQVLPELGEQNMVQMTYYQYASYRLPRMKVETLQQRFETENTPAMAKITKLEGSLAFFKAVTTYGAHLEQADMRFRNITLNDEVIIPREKIKEIYYSFNENYHLGNRLSATKESLIKILNRKVESEMRTKWVEETVQDLSREEINQFYGNQPREFKNGDQEFKFLARKIVMQRLGKARTQIVRNRFLSINLQYAHFLREVPKILNLDKYGITKDEWAAAVDQKLESIKERHISLTTVSAYMYLHDLMTGKKGQRDIRFVFLDEIQDYNAFQLAFLKFSFPNARFTMLGDLNQAIFTKENSHTLIGELETLFDPEKTRVVQLTKSYRSTQQITDFTKEILVNGEAVTAFDRQGDLPNVAVTPDFETAVDQVVDQLAMNDSDRDTTAIIGKTLAECERLTDALQARGEKVTLIRTENQRLAPGVIVVPSFLAKGLEFDAVIVWNANADNYHQEDERQLLYTICSRAMHELTIVAVGELSPLLSRIKPELYTINKTTV</sequence>
<dbReference type="AlphaFoldDB" id="A0A426D6S5"/>
<dbReference type="InterPro" id="IPR048228">
    <property type="entry name" value="HelD_bacillota"/>
</dbReference>
<dbReference type="InterPro" id="IPR027785">
    <property type="entry name" value="UvrD-like_helicase_C"/>
</dbReference>
<keyword evidence="8" id="KW-1185">Reference proteome</keyword>
<evidence type="ECO:0000256" key="1">
    <source>
        <dbReference type="ARBA" id="ARBA00022741"/>
    </source>
</evidence>
<dbReference type="Proteomes" id="UP000283633">
    <property type="component" value="Unassembled WGS sequence"/>
</dbReference>
<dbReference type="GO" id="GO:0003677">
    <property type="term" value="F:DNA binding"/>
    <property type="evidence" value="ECO:0007669"/>
    <property type="project" value="InterPro"/>
</dbReference>
<evidence type="ECO:0000313" key="7">
    <source>
        <dbReference type="EMBL" id="RRK10302.1"/>
    </source>
</evidence>
<dbReference type="InterPro" id="IPR000212">
    <property type="entry name" value="DNA_helicase_UvrD/REP"/>
</dbReference>
<evidence type="ECO:0000313" key="8">
    <source>
        <dbReference type="Proteomes" id="UP000283633"/>
    </source>
</evidence>
<accession>A0A426D6S5</accession>
<dbReference type="EMBL" id="QWZQ01000024">
    <property type="protein sequence ID" value="RRK10302.1"/>
    <property type="molecule type" value="Genomic_DNA"/>
</dbReference>
<dbReference type="RefSeq" id="WP_125072455.1">
    <property type="nucleotide sequence ID" value="NZ_QWZQ01000024.1"/>
</dbReference>
<evidence type="ECO:0000256" key="2">
    <source>
        <dbReference type="ARBA" id="ARBA00022801"/>
    </source>
</evidence>
<proteinExistence type="predicted"/>
<dbReference type="GO" id="GO:0005524">
    <property type="term" value="F:ATP binding"/>
    <property type="evidence" value="ECO:0007669"/>
    <property type="project" value="UniProtKB-UniRule"/>
</dbReference>
<dbReference type="SUPFAM" id="SSF52540">
    <property type="entry name" value="P-loop containing nucleoside triphosphate hydrolases"/>
    <property type="match status" value="1"/>
</dbReference>
<evidence type="ECO:0000256" key="3">
    <source>
        <dbReference type="ARBA" id="ARBA00022806"/>
    </source>
</evidence>
<comment type="caution">
    <text evidence="7">The sequence shown here is derived from an EMBL/GenBank/DDBJ whole genome shotgun (WGS) entry which is preliminary data.</text>
</comment>
<dbReference type="PANTHER" id="PTHR11070">
    <property type="entry name" value="UVRD / RECB / PCRA DNA HELICASE FAMILY MEMBER"/>
    <property type="match status" value="1"/>
</dbReference>
<dbReference type="Pfam" id="PF13538">
    <property type="entry name" value="UvrD_C_2"/>
    <property type="match status" value="1"/>
</dbReference>
<keyword evidence="2 5" id="KW-0378">Hydrolase</keyword>
<keyword evidence="1 5" id="KW-0547">Nucleotide-binding</keyword>
<name>A0A426D6S5_9LACO</name>
<dbReference type="NCBIfam" id="NF041464">
    <property type="entry name" value="HelD_BACSU"/>
    <property type="match status" value="1"/>
</dbReference>
<keyword evidence="4 5" id="KW-0067">ATP-binding</keyword>
<dbReference type="Gene3D" id="3.40.50.300">
    <property type="entry name" value="P-loop containing nucleotide triphosphate hydrolases"/>
    <property type="match status" value="3"/>
</dbReference>
<evidence type="ECO:0000259" key="6">
    <source>
        <dbReference type="PROSITE" id="PS51198"/>
    </source>
</evidence>
<evidence type="ECO:0000256" key="5">
    <source>
        <dbReference type="PROSITE-ProRule" id="PRU00560"/>
    </source>
</evidence>
<protein>
    <submittedName>
        <fullName evidence="7">ATP-dependent DNA helicase</fullName>
    </submittedName>
</protein>
<dbReference type="PROSITE" id="PS51198">
    <property type="entry name" value="UVRD_HELICASE_ATP_BIND"/>
    <property type="match status" value="1"/>
</dbReference>
<dbReference type="GO" id="GO:0016787">
    <property type="term" value="F:hydrolase activity"/>
    <property type="evidence" value="ECO:0007669"/>
    <property type="project" value="UniProtKB-UniRule"/>
</dbReference>
<organism evidence="7 8">
    <name type="scientific">Lactiplantibacillus garii</name>
    <dbReference type="NCBI Taxonomy" id="2306423"/>
    <lineage>
        <taxon>Bacteria</taxon>
        <taxon>Bacillati</taxon>
        <taxon>Bacillota</taxon>
        <taxon>Bacilli</taxon>
        <taxon>Lactobacillales</taxon>
        <taxon>Lactobacillaceae</taxon>
        <taxon>Lactiplantibacillus</taxon>
    </lineage>
</organism>
<dbReference type="GO" id="GO:0043138">
    <property type="term" value="F:3'-5' DNA helicase activity"/>
    <property type="evidence" value="ECO:0007669"/>
    <property type="project" value="TreeGrafter"/>
</dbReference>
<dbReference type="InterPro" id="IPR014016">
    <property type="entry name" value="UvrD-like_ATP-bd"/>
</dbReference>
<dbReference type="GO" id="GO:0000725">
    <property type="term" value="P:recombinational repair"/>
    <property type="evidence" value="ECO:0007669"/>
    <property type="project" value="TreeGrafter"/>
</dbReference>
<feature type="domain" description="UvrD-like helicase ATP-binding" evidence="6">
    <location>
        <begin position="209"/>
        <end position="601"/>
    </location>
</feature>
<dbReference type="Pfam" id="PF00580">
    <property type="entry name" value="UvrD-helicase"/>
    <property type="match status" value="1"/>
</dbReference>
<evidence type="ECO:0000256" key="4">
    <source>
        <dbReference type="ARBA" id="ARBA00022840"/>
    </source>
</evidence>
<feature type="binding site" evidence="5">
    <location>
        <begin position="230"/>
        <end position="237"/>
    </location>
    <ligand>
        <name>ATP</name>
        <dbReference type="ChEBI" id="CHEBI:30616"/>
    </ligand>
</feature>